<dbReference type="InterPro" id="IPR029058">
    <property type="entry name" value="AB_hydrolase_fold"/>
</dbReference>
<proteinExistence type="predicted"/>
<dbReference type="PRINTS" id="PR00111">
    <property type="entry name" value="ABHYDROLASE"/>
</dbReference>
<protein>
    <recommendedName>
        <fullName evidence="2">Probable oxidoreductase</fullName>
    </recommendedName>
</protein>
<dbReference type="Pfam" id="PF00561">
    <property type="entry name" value="Abhydrolase_1"/>
    <property type="match status" value="1"/>
</dbReference>
<dbReference type="GO" id="GO:0016491">
    <property type="term" value="F:oxidoreductase activity"/>
    <property type="evidence" value="ECO:0007669"/>
    <property type="project" value="UniProtKB-KW"/>
</dbReference>
<dbReference type="InterPro" id="IPR036291">
    <property type="entry name" value="NAD(P)-bd_dom_sf"/>
</dbReference>
<dbReference type="Proteomes" id="UP000246145">
    <property type="component" value="Unassembled WGS sequence"/>
</dbReference>
<dbReference type="GO" id="GO:0004301">
    <property type="term" value="F:epoxide hydrolase activity"/>
    <property type="evidence" value="ECO:0007669"/>
    <property type="project" value="TreeGrafter"/>
</dbReference>
<reference evidence="4 5" key="1">
    <citation type="submission" date="2018-04" db="EMBL/GenBank/DDBJ databases">
        <title>Genomic Encyclopedia of Type Strains, Phase IV (KMG-IV): sequencing the most valuable type-strain genomes for metagenomic binning, comparative biology and taxonomic classification.</title>
        <authorList>
            <person name="Goeker M."/>
        </authorList>
    </citation>
    <scope>NUCLEOTIDE SEQUENCE [LARGE SCALE GENOMIC DNA]</scope>
    <source>
        <strain evidence="4 5">DSM 10065</strain>
    </source>
</reference>
<accession>A0A2U1CM74</accession>
<keyword evidence="1" id="KW-0560">Oxidoreductase</keyword>
<dbReference type="Pfam" id="PF00106">
    <property type="entry name" value="adh_short"/>
    <property type="match status" value="1"/>
</dbReference>
<dbReference type="Gene3D" id="3.40.50.1820">
    <property type="entry name" value="alpha/beta hydrolase"/>
    <property type="match status" value="1"/>
</dbReference>
<dbReference type="SUPFAM" id="SSF51735">
    <property type="entry name" value="NAD(P)-binding Rossmann-fold domains"/>
    <property type="match status" value="1"/>
</dbReference>
<organism evidence="4 5">
    <name type="scientific">Pusillimonas noertemannii</name>
    <dbReference type="NCBI Taxonomy" id="305977"/>
    <lineage>
        <taxon>Bacteria</taxon>
        <taxon>Pseudomonadati</taxon>
        <taxon>Pseudomonadota</taxon>
        <taxon>Betaproteobacteria</taxon>
        <taxon>Burkholderiales</taxon>
        <taxon>Alcaligenaceae</taxon>
        <taxon>Pusillimonas</taxon>
    </lineage>
</organism>
<evidence type="ECO:0000259" key="3">
    <source>
        <dbReference type="Pfam" id="PF00561"/>
    </source>
</evidence>
<dbReference type="Gene3D" id="3.40.50.720">
    <property type="entry name" value="NAD(P)-binding Rossmann-like Domain"/>
    <property type="match status" value="1"/>
</dbReference>
<dbReference type="SUPFAM" id="SSF53474">
    <property type="entry name" value="alpha/beta-Hydrolases"/>
    <property type="match status" value="1"/>
</dbReference>
<comment type="caution">
    <text evidence="4">The sequence shown here is derived from an EMBL/GenBank/DDBJ whole genome shotgun (WGS) entry which is preliminary data.</text>
</comment>
<name>A0A2U1CM74_9BURK</name>
<dbReference type="PRINTS" id="PR00081">
    <property type="entry name" value="GDHRDH"/>
</dbReference>
<evidence type="ECO:0000313" key="5">
    <source>
        <dbReference type="Proteomes" id="UP000246145"/>
    </source>
</evidence>
<dbReference type="InterPro" id="IPR000073">
    <property type="entry name" value="AB_hydrolase_1"/>
</dbReference>
<dbReference type="InterPro" id="IPR002347">
    <property type="entry name" value="SDR_fam"/>
</dbReference>
<dbReference type="PANTHER" id="PTHR42977:SF1">
    <property type="entry name" value="BLR6576 PROTEIN"/>
    <property type="match status" value="1"/>
</dbReference>
<dbReference type="InterPro" id="IPR051340">
    <property type="entry name" value="Haloalkane_dehalogenase"/>
</dbReference>
<keyword evidence="5" id="KW-1185">Reference proteome</keyword>
<dbReference type="PANTHER" id="PTHR42977">
    <property type="entry name" value="HYDROLASE-RELATED"/>
    <property type="match status" value="1"/>
</dbReference>
<dbReference type="EMBL" id="QEKO01000002">
    <property type="protein sequence ID" value="PVY62084.1"/>
    <property type="molecule type" value="Genomic_DNA"/>
</dbReference>
<feature type="domain" description="AB hydrolase-1" evidence="3">
    <location>
        <begin position="360"/>
        <end position="602"/>
    </location>
</feature>
<gene>
    <name evidence="4" type="ORF">C7440_1574</name>
</gene>
<evidence type="ECO:0000256" key="2">
    <source>
        <dbReference type="ARBA" id="ARBA00071493"/>
    </source>
</evidence>
<dbReference type="AlphaFoldDB" id="A0A2U1CM74"/>
<evidence type="ECO:0000313" key="4">
    <source>
        <dbReference type="EMBL" id="PVY62084.1"/>
    </source>
</evidence>
<dbReference type="FunFam" id="3.40.50.720:FF:000594">
    <property type="entry name" value="Short-chain oxidoreductase"/>
    <property type="match status" value="1"/>
</dbReference>
<evidence type="ECO:0000256" key="1">
    <source>
        <dbReference type="ARBA" id="ARBA00023002"/>
    </source>
</evidence>
<sequence>MSNTFNANSTADEVLSGVDLKGKRFLVTGASSGIGLETVRSLAAHGASVVAAVRDLAKAQATAASIRKAASREGGSVELIELDLASLQSVRACADRLLADDRRFDAIIANAGVMATPFGLTVDGFETQFGTNHLGHFALVNQIEPLIVDNGRLVVLSSQAHRVADVALNDPNFEQQAYDPFIAYGRSKTAVSLFAVEFDRRYRNRGIRAASVMPGNSLTDLPRHFSQEDLQGLLETVGKARAEAGLPPAELKEIPQAAATSVWAAVVAEKDEIGGHYLEDCAVAPIDDTPNPFADGARSYALDADKAKRLWAKSEELIAAIPANGPKVEAAEEPVQTHYRVMDVRGVDVFYREAGLSAAPTVLLLHGFAASSYMFRDLIPKLAQKYHVIAPDLPGFGQTTVRPGVEFDYTFDNLTSVIDAFTVAKGLDHYAMYVFDFGAPIGWRLAVGNPQKITAIVSQNGNAYEEGLSAGWADMRKAWAEPTAANREALRRFNTLDMIKWQYTEGVKDTTLIAPETYQLAYAAIERIGVDAQMDLLLDYGQNIKQYTQLHQYFRHYQPPTLAIWGKNDPFFTPAGAEAFKRDNPKAEVHFLDTGHLAIETHGKEIAQGMLEFLDRSLEP</sequence>